<evidence type="ECO:0000256" key="5">
    <source>
        <dbReference type="PROSITE-ProRule" id="PRU00309"/>
    </source>
</evidence>
<evidence type="ECO:0000256" key="1">
    <source>
        <dbReference type="ARBA" id="ARBA00022723"/>
    </source>
</evidence>
<organism evidence="7 8">
    <name type="scientific">Ataeniobius toweri</name>
    <dbReference type="NCBI Taxonomy" id="208326"/>
    <lineage>
        <taxon>Eukaryota</taxon>
        <taxon>Metazoa</taxon>
        <taxon>Chordata</taxon>
        <taxon>Craniata</taxon>
        <taxon>Vertebrata</taxon>
        <taxon>Euteleostomi</taxon>
        <taxon>Actinopterygii</taxon>
        <taxon>Neopterygii</taxon>
        <taxon>Teleostei</taxon>
        <taxon>Neoteleostei</taxon>
        <taxon>Acanthomorphata</taxon>
        <taxon>Ovalentaria</taxon>
        <taxon>Atherinomorphae</taxon>
        <taxon>Cyprinodontiformes</taxon>
        <taxon>Goodeidae</taxon>
        <taxon>Ataeniobius</taxon>
    </lineage>
</organism>
<keyword evidence="2 5" id="KW-0863">Zinc-finger</keyword>
<keyword evidence="4 5" id="KW-0238">DNA-binding</keyword>
<evidence type="ECO:0000259" key="6">
    <source>
        <dbReference type="PROSITE" id="PS50950"/>
    </source>
</evidence>
<dbReference type="InterPro" id="IPR006612">
    <property type="entry name" value="THAP_Znf"/>
</dbReference>
<keyword evidence="3" id="KW-0862">Zinc</keyword>
<feature type="domain" description="THAP-type" evidence="6">
    <location>
        <begin position="1"/>
        <end position="61"/>
    </location>
</feature>
<comment type="caution">
    <text evidence="7">The sequence shown here is derived from an EMBL/GenBank/DDBJ whole genome shotgun (WGS) entry which is preliminary data.</text>
</comment>
<gene>
    <name evidence="7" type="ORF">ATANTOWER_026491</name>
</gene>
<keyword evidence="8" id="KW-1185">Reference proteome</keyword>
<accession>A0ABU7AKP3</accession>
<evidence type="ECO:0000313" key="7">
    <source>
        <dbReference type="EMBL" id="MED6238632.1"/>
    </source>
</evidence>
<dbReference type="Pfam" id="PF05485">
    <property type="entry name" value="THAP"/>
    <property type="match status" value="1"/>
</dbReference>
<dbReference type="Proteomes" id="UP001345963">
    <property type="component" value="Unassembled WGS sequence"/>
</dbReference>
<keyword evidence="1" id="KW-0479">Metal-binding</keyword>
<sequence>MNKLWIDIVKRSHHGDIRITTNTCLCSAHFSPDSFTNYQEIQLGFMDSRLVLALEAVPTISLPDSHPPDIAAADVAALDIGIANISEGRFIRPTNGVGFLVWLCFKYSARLHEHCLLVLDTEARMLLSVGVASAPPVDTPPLDTTPPLRFRPEKSDVFSLLLRLNLIC</sequence>
<protein>
    <recommendedName>
        <fullName evidence="6">THAP-type domain-containing protein</fullName>
    </recommendedName>
</protein>
<evidence type="ECO:0000256" key="3">
    <source>
        <dbReference type="ARBA" id="ARBA00022833"/>
    </source>
</evidence>
<proteinExistence type="predicted"/>
<dbReference type="EMBL" id="JAHUTI010020298">
    <property type="protein sequence ID" value="MED6238632.1"/>
    <property type="molecule type" value="Genomic_DNA"/>
</dbReference>
<evidence type="ECO:0000256" key="2">
    <source>
        <dbReference type="ARBA" id="ARBA00022771"/>
    </source>
</evidence>
<name>A0ABU7AKP3_9TELE</name>
<evidence type="ECO:0000256" key="4">
    <source>
        <dbReference type="ARBA" id="ARBA00023125"/>
    </source>
</evidence>
<evidence type="ECO:0000313" key="8">
    <source>
        <dbReference type="Proteomes" id="UP001345963"/>
    </source>
</evidence>
<reference evidence="7 8" key="1">
    <citation type="submission" date="2021-07" db="EMBL/GenBank/DDBJ databases">
        <authorList>
            <person name="Palmer J.M."/>
        </authorList>
    </citation>
    <scope>NUCLEOTIDE SEQUENCE [LARGE SCALE GENOMIC DNA]</scope>
    <source>
        <strain evidence="7 8">AT_MEX2019</strain>
        <tissue evidence="7">Muscle</tissue>
    </source>
</reference>
<dbReference type="SUPFAM" id="SSF57716">
    <property type="entry name" value="Glucocorticoid receptor-like (DNA-binding domain)"/>
    <property type="match status" value="1"/>
</dbReference>
<dbReference type="PROSITE" id="PS50950">
    <property type="entry name" value="ZF_THAP"/>
    <property type="match status" value="1"/>
</dbReference>